<dbReference type="GO" id="GO:0005524">
    <property type="term" value="F:ATP binding"/>
    <property type="evidence" value="ECO:0007669"/>
    <property type="project" value="UniProtKB-KW"/>
</dbReference>
<evidence type="ECO:0000256" key="7">
    <source>
        <dbReference type="ARBA" id="ARBA00022741"/>
    </source>
</evidence>
<dbReference type="SUPFAM" id="SSF50341">
    <property type="entry name" value="CheW-like"/>
    <property type="match status" value="1"/>
</dbReference>
<dbReference type="OrthoDB" id="9803176at2"/>
<dbReference type="Gene3D" id="1.20.120.160">
    <property type="entry name" value="HPT domain"/>
    <property type="match status" value="1"/>
</dbReference>
<evidence type="ECO:0000256" key="6">
    <source>
        <dbReference type="ARBA" id="ARBA00022679"/>
    </source>
</evidence>
<evidence type="ECO:0000256" key="11">
    <source>
        <dbReference type="ARBA" id="ARBA00035100"/>
    </source>
</evidence>
<dbReference type="Pfam" id="PF02895">
    <property type="entry name" value="H-kinase_dim"/>
    <property type="match status" value="1"/>
</dbReference>
<keyword evidence="9" id="KW-0067">ATP-binding</keyword>
<accession>A0A2A3JY72</accession>
<keyword evidence="7" id="KW-0547">Nucleotide-binding</keyword>
<evidence type="ECO:0000259" key="15">
    <source>
        <dbReference type="PROSITE" id="PS50894"/>
    </source>
</evidence>
<dbReference type="PROSITE" id="PS50894">
    <property type="entry name" value="HPT"/>
    <property type="match status" value="1"/>
</dbReference>
<protein>
    <recommendedName>
        <fullName evidence="3">Chemotaxis protein CheA</fullName>
        <ecNumber evidence="2">2.7.13.3</ecNumber>
    </recommendedName>
</protein>
<reference evidence="16" key="3">
    <citation type="submission" date="2024-05" db="EMBL/GenBank/DDBJ databases">
        <title>Yangia mangrovi SAOS 153D genome.</title>
        <authorList>
            <person name="Verma A."/>
            <person name="Pal Y."/>
            <person name="Sundharam S."/>
            <person name="Bisht B."/>
            <person name="Srinivasan K."/>
        </authorList>
    </citation>
    <scope>NUCLEOTIDE SEQUENCE</scope>
    <source>
        <strain evidence="16">SAOS 153D</strain>
    </source>
</reference>
<dbReference type="Pfam" id="PF02518">
    <property type="entry name" value="HATPase_c"/>
    <property type="match status" value="1"/>
</dbReference>
<evidence type="ECO:0000256" key="10">
    <source>
        <dbReference type="ARBA" id="ARBA00023012"/>
    </source>
</evidence>
<evidence type="ECO:0000256" key="8">
    <source>
        <dbReference type="ARBA" id="ARBA00022777"/>
    </source>
</evidence>
<dbReference type="InterPro" id="IPR036061">
    <property type="entry name" value="CheW-like_dom_sf"/>
</dbReference>
<dbReference type="InterPro" id="IPR036641">
    <property type="entry name" value="HPT_dom_sf"/>
</dbReference>
<dbReference type="InterPro" id="IPR004358">
    <property type="entry name" value="Sig_transdc_His_kin-like_C"/>
</dbReference>
<dbReference type="PROSITE" id="PS50109">
    <property type="entry name" value="HIS_KIN"/>
    <property type="match status" value="1"/>
</dbReference>
<dbReference type="SMART" id="SM01231">
    <property type="entry name" value="H-kinase_dim"/>
    <property type="match status" value="1"/>
</dbReference>
<keyword evidence="5 12" id="KW-0597">Phosphoprotein</keyword>
<feature type="domain" description="HPt" evidence="15">
    <location>
        <begin position="1"/>
        <end position="103"/>
    </location>
</feature>
<dbReference type="GO" id="GO:0000155">
    <property type="term" value="F:phosphorelay sensor kinase activity"/>
    <property type="evidence" value="ECO:0007669"/>
    <property type="project" value="InterPro"/>
</dbReference>
<sequence length="633" mass="68401">MSAPEIDPLFTAEAQQLVESIEGGLLDLRARPEDRQLVDSVFRDLHTLKGTGAMFGQSAMAQFLHDFETTFEAVRDGAMAVTEPLIGLSLQACDHVVSLLAGGPEEPGRRLLLALRDHVASARDREGPAGAGDGGSRWQLEFGLSADTLVLGGHPEAILDELRALGADDIRPLLDGLPPIDALEPETCYLRWRASLPETVGEDQIRDVFLFHEDGLDLTLAGPAQPGPPAPLDEAEMVPVQALSDGGLMRVSAVRLDEMMDRVGELVIAEARLAELAARSGDAQLVAVAEEIQRLSTGMRETTMSIRMTPIGSITGRFRRLVHDLTRLLGKQIVLDFEGLDTELDKTVVELLADPLMHLIRNAADHGLEDRGTRASMGKPEQGHIRLSARYSGAEVVIALSDDGRGLNLERIRARAVERGLIPPDAELSELETRGLILEPGFSTAAEVTELSGRGVGMDVVRQTIDKLRGSIEIDSEPGHGTAVRMRLPLTLAIIDGLLVEVAGERYTLPLAAVEHIIELPEVKARDGDATRFLDIRDRLVPYLRMRRMFSSPGVAGPHQKVVVVTSGELRVGLTVDRIIGSSQTVIKQLSPLHAELKMFSGATILGDGSVALILDVPQLVAFGQALDERHVA</sequence>
<dbReference type="PROSITE" id="PS50851">
    <property type="entry name" value="CHEW"/>
    <property type="match status" value="1"/>
</dbReference>
<dbReference type="InterPro" id="IPR036097">
    <property type="entry name" value="HisK_dim/P_sf"/>
</dbReference>
<dbReference type="EC" id="2.7.13.3" evidence="2"/>
<dbReference type="Gene3D" id="3.30.565.10">
    <property type="entry name" value="Histidine kinase-like ATPase, C-terminal domain"/>
    <property type="match status" value="1"/>
</dbReference>
<dbReference type="SMART" id="SM00073">
    <property type="entry name" value="HPT"/>
    <property type="match status" value="1"/>
</dbReference>
<dbReference type="InterPro" id="IPR005467">
    <property type="entry name" value="His_kinase_dom"/>
</dbReference>
<dbReference type="InterPro" id="IPR003594">
    <property type="entry name" value="HATPase_dom"/>
</dbReference>
<evidence type="ECO:0000313" key="17">
    <source>
        <dbReference type="EMBL" id="PBD19320.1"/>
    </source>
</evidence>
<feature type="modified residue" description="Phosphohistidine" evidence="12">
    <location>
        <position position="46"/>
    </location>
</feature>
<reference evidence="17" key="1">
    <citation type="submission" date="2017-09" db="EMBL/GenBank/DDBJ databases">
        <title>Yangia sp. SAOS 153D whole genome sequencing.</title>
        <authorList>
            <person name="Verma A."/>
            <person name="Krishnamurthi S."/>
        </authorList>
    </citation>
    <scope>NUCLEOTIDE SEQUENCE [LARGE SCALE GENOMIC DNA]</scope>
    <source>
        <strain evidence="17">SAOS 153D</strain>
    </source>
</reference>
<evidence type="ECO:0000256" key="3">
    <source>
        <dbReference type="ARBA" id="ARBA00021495"/>
    </source>
</evidence>
<dbReference type="CDD" id="cd00088">
    <property type="entry name" value="HPT"/>
    <property type="match status" value="1"/>
</dbReference>
<evidence type="ECO:0000313" key="16">
    <source>
        <dbReference type="EMBL" id="MCT4371831.1"/>
    </source>
</evidence>
<dbReference type="EMBL" id="NTHN01000145">
    <property type="protein sequence ID" value="PBD19320.1"/>
    <property type="molecule type" value="Genomic_DNA"/>
</dbReference>
<keyword evidence="4" id="KW-0145">Chemotaxis</keyword>
<dbReference type="EMBL" id="NTHN02000032">
    <property type="protein sequence ID" value="MCT4371831.1"/>
    <property type="molecule type" value="Genomic_DNA"/>
</dbReference>
<name>A0A2A3JY72_9RHOB</name>
<dbReference type="InterPro" id="IPR051315">
    <property type="entry name" value="Bact_Chemotaxis_CheA"/>
</dbReference>
<dbReference type="SUPFAM" id="SSF47384">
    <property type="entry name" value="Homodimeric domain of signal transducing histidine kinase"/>
    <property type="match status" value="1"/>
</dbReference>
<evidence type="ECO:0000256" key="4">
    <source>
        <dbReference type="ARBA" id="ARBA00022500"/>
    </source>
</evidence>
<organism evidence="17">
    <name type="scientific">Alloyangia mangrovi</name>
    <dbReference type="NCBI Taxonomy" id="1779329"/>
    <lineage>
        <taxon>Bacteria</taxon>
        <taxon>Pseudomonadati</taxon>
        <taxon>Pseudomonadota</taxon>
        <taxon>Alphaproteobacteria</taxon>
        <taxon>Rhodobacterales</taxon>
        <taxon>Roseobacteraceae</taxon>
        <taxon>Alloyangia</taxon>
    </lineage>
</organism>
<dbReference type="InterPro" id="IPR002545">
    <property type="entry name" value="CheW-lke_dom"/>
</dbReference>
<evidence type="ECO:0000259" key="14">
    <source>
        <dbReference type="PROSITE" id="PS50851"/>
    </source>
</evidence>
<feature type="domain" description="CheW-like" evidence="14">
    <location>
        <begin position="494"/>
        <end position="626"/>
    </location>
</feature>
<dbReference type="InterPro" id="IPR036890">
    <property type="entry name" value="HATPase_C_sf"/>
</dbReference>
<gene>
    <name evidence="16" type="ORF">CLG85_016505</name>
    <name evidence="17" type="ORF">CLG85_09960</name>
</gene>
<dbReference type="CDD" id="cd16916">
    <property type="entry name" value="HATPase_CheA-like"/>
    <property type="match status" value="1"/>
</dbReference>
<feature type="domain" description="Histidine kinase" evidence="13">
    <location>
        <begin position="284"/>
        <end position="492"/>
    </location>
</feature>
<dbReference type="RefSeq" id="WP_095882121.1">
    <property type="nucleotide sequence ID" value="NZ_NTHN02000032.1"/>
</dbReference>
<comment type="catalytic activity">
    <reaction evidence="1">
        <text>ATP + protein L-histidine = ADP + protein N-phospho-L-histidine.</text>
        <dbReference type="EC" id="2.7.13.3"/>
    </reaction>
</comment>
<evidence type="ECO:0000256" key="12">
    <source>
        <dbReference type="PROSITE-ProRule" id="PRU00110"/>
    </source>
</evidence>
<dbReference type="GO" id="GO:0005737">
    <property type="term" value="C:cytoplasm"/>
    <property type="evidence" value="ECO:0007669"/>
    <property type="project" value="InterPro"/>
</dbReference>
<keyword evidence="18" id="KW-1185">Reference proteome</keyword>
<dbReference type="PANTHER" id="PTHR43395:SF10">
    <property type="entry name" value="CHEMOTAXIS PROTEIN CHEA"/>
    <property type="match status" value="1"/>
</dbReference>
<dbReference type="Proteomes" id="UP000217448">
    <property type="component" value="Unassembled WGS sequence"/>
</dbReference>
<dbReference type="Gene3D" id="2.30.30.40">
    <property type="entry name" value="SH3 Domains"/>
    <property type="match status" value="1"/>
</dbReference>
<dbReference type="FunFam" id="3.30.565.10:FF:000016">
    <property type="entry name" value="Chemotaxis protein CheA, putative"/>
    <property type="match status" value="1"/>
</dbReference>
<dbReference type="Gene3D" id="1.10.287.560">
    <property type="entry name" value="Histidine kinase CheA-like, homodimeric domain"/>
    <property type="match status" value="1"/>
</dbReference>
<keyword evidence="6" id="KW-0808">Transferase</keyword>
<keyword evidence="10" id="KW-0902">Two-component regulatory system</keyword>
<evidence type="ECO:0000259" key="13">
    <source>
        <dbReference type="PROSITE" id="PS50109"/>
    </source>
</evidence>
<evidence type="ECO:0000256" key="9">
    <source>
        <dbReference type="ARBA" id="ARBA00022840"/>
    </source>
</evidence>
<dbReference type="SUPFAM" id="SSF55874">
    <property type="entry name" value="ATPase domain of HSP90 chaperone/DNA topoisomerase II/histidine kinase"/>
    <property type="match status" value="1"/>
</dbReference>
<keyword evidence="8" id="KW-0418">Kinase</keyword>
<dbReference type="Pfam" id="PF01584">
    <property type="entry name" value="CheW"/>
    <property type="match status" value="1"/>
</dbReference>
<dbReference type="PRINTS" id="PR00344">
    <property type="entry name" value="BCTRLSENSOR"/>
</dbReference>
<comment type="caution">
    <text evidence="17">The sequence shown here is derived from an EMBL/GenBank/DDBJ whole genome shotgun (WGS) entry which is preliminary data.</text>
</comment>
<reference evidence="18" key="2">
    <citation type="submission" date="2023-07" db="EMBL/GenBank/DDBJ databases">
        <title>Yangia mangrovi SAOS 153D genome.</title>
        <authorList>
            <person name="Verma A."/>
            <person name="Pal Y."/>
            <person name="Sundharam S."/>
            <person name="Bisht B."/>
            <person name="Srinivasan K."/>
        </authorList>
    </citation>
    <scope>NUCLEOTIDE SEQUENCE [LARGE SCALE GENOMIC DNA]</scope>
    <source>
        <strain evidence="18">SAOS 153D</strain>
    </source>
</reference>
<dbReference type="PANTHER" id="PTHR43395">
    <property type="entry name" value="SENSOR HISTIDINE KINASE CHEA"/>
    <property type="match status" value="1"/>
</dbReference>
<evidence type="ECO:0000313" key="18">
    <source>
        <dbReference type="Proteomes" id="UP000217448"/>
    </source>
</evidence>
<evidence type="ECO:0000256" key="2">
    <source>
        <dbReference type="ARBA" id="ARBA00012438"/>
    </source>
</evidence>
<dbReference type="InterPro" id="IPR037006">
    <property type="entry name" value="CheA-like_homodim_sf"/>
</dbReference>
<comment type="function">
    <text evidence="11">Involved in the transmission of sensory signals from the chemoreceptors to the flagellar motors. CheA is autophosphorylated; it can transfer its phosphate group to either CheB or CheY.</text>
</comment>
<dbReference type="SMART" id="SM00260">
    <property type="entry name" value="CheW"/>
    <property type="match status" value="1"/>
</dbReference>
<dbReference type="InterPro" id="IPR004105">
    <property type="entry name" value="CheA-like_dim"/>
</dbReference>
<dbReference type="SMART" id="SM00387">
    <property type="entry name" value="HATPase_c"/>
    <property type="match status" value="1"/>
</dbReference>
<dbReference type="SUPFAM" id="SSF47226">
    <property type="entry name" value="Histidine-containing phosphotransfer domain, HPT domain"/>
    <property type="match status" value="1"/>
</dbReference>
<dbReference type="GO" id="GO:0006935">
    <property type="term" value="P:chemotaxis"/>
    <property type="evidence" value="ECO:0007669"/>
    <property type="project" value="UniProtKB-KW"/>
</dbReference>
<evidence type="ECO:0000256" key="5">
    <source>
        <dbReference type="ARBA" id="ARBA00022553"/>
    </source>
</evidence>
<dbReference type="InterPro" id="IPR008207">
    <property type="entry name" value="Sig_transdc_His_kin_Hpt_dom"/>
</dbReference>
<proteinExistence type="predicted"/>
<dbReference type="Pfam" id="PF01627">
    <property type="entry name" value="Hpt"/>
    <property type="match status" value="1"/>
</dbReference>
<dbReference type="CDD" id="cd00731">
    <property type="entry name" value="CheA_reg"/>
    <property type="match status" value="1"/>
</dbReference>
<evidence type="ECO:0000256" key="1">
    <source>
        <dbReference type="ARBA" id="ARBA00000085"/>
    </source>
</evidence>
<dbReference type="AlphaFoldDB" id="A0A2A3JY72"/>